<dbReference type="Gene3D" id="1.10.390.10">
    <property type="entry name" value="Neutral Protease Domain 2"/>
    <property type="match status" value="1"/>
</dbReference>
<keyword evidence="4" id="KW-0031">Aminopeptidase</keyword>
<dbReference type="OrthoDB" id="9778516at2"/>
<dbReference type="PIRSF" id="PIRSF016493">
    <property type="entry name" value="Glycyl_aminpptds"/>
    <property type="match status" value="1"/>
</dbReference>
<dbReference type="Gene3D" id="2.30.42.10">
    <property type="match status" value="1"/>
</dbReference>
<evidence type="ECO:0000256" key="1">
    <source>
        <dbReference type="SAM" id="SignalP"/>
    </source>
</evidence>
<dbReference type="InterPro" id="IPR036034">
    <property type="entry name" value="PDZ_sf"/>
</dbReference>
<dbReference type="Proteomes" id="UP000006512">
    <property type="component" value="Unassembled WGS sequence"/>
</dbReference>
<dbReference type="GO" id="GO:0004177">
    <property type="term" value="F:aminopeptidase activity"/>
    <property type="evidence" value="ECO:0007669"/>
    <property type="project" value="UniProtKB-KW"/>
</dbReference>
<dbReference type="eggNOG" id="COG3975">
    <property type="taxonomic scope" value="Bacteria"/>
</dbReference>
<feature type="signal peptide" evidence="1">
    <location>
        <begin position="1"/>
        <end position="21"/>
    </location>
</feature>
<dbReference type="Pfam" id="PF05299">
    <property type="entry name" value="Peptidase_M61"/>
    <property type="match status" value="1"/>
</dbReference>
<evidence type="ECO:0000259" key="3">
    <source>
        <dbReference type="Pfam" id="PF17899"/>
    </source>
</evidence>
<dbReference type="Gene3D" id="2.60.40.3650">
    <property type="match status" value="1"/>
</dbReference>
<evidence type="ECO:0000259" key="2">
    <source>
        <dbReference type="Pfam" id="PF05299"/>
    </source>
</evidence>
<name>F4QSY3_9CAUL</name>
<keyword evidence="5" id="KW-1185">Reference proteome</keyword>
<sequence>MVGLVSAVALGLGMMAHGAMAQVAAPPTPPIVLPQDVAFEGTMTVAVDATDLNQRVIKIQQTVPAKPGPLVLMLPKWLPGKHHPANGNIQRIAGLVITANGQPVKWKRDAVDMNAFHVEVPAGAGELKVAFQYLAPTVASTARIVLTNDMLNLQWEFASLYPAGYYASRIPITASITLPEGWGYATALETAGKTGNTVQFKTTDYETFIDSPLFSGRYFKTYDIDPDGPVPARLNVMADKPTQVEASEDIVAIHRKMMDQAYKLFGAPHYDHYDFLISATDWLGDIGLEHHQSTEIGMEPKWLTDWKNEYVGRDVLTHELVHSWNGKFRRPADMWTPNYQVPMRGSLLWVYEGQTQYWGHILAARSGLYSKDQELEYLAIMAAGLDNLPGRQWRDLADTTNDPALSARAAQTWRAWQRSEEYYTEGYLIWLDADTLIREKTNGKKSLDDFAKAFFGVNPGSRTPVTYTFDDIVTGLNNVYAYDWATFLNDRLHSAGPGAPLDGITRGGYKLVYTDTPTAYYKATETLRKNVNLAYSLGIAINSKDALISAVQWDSPAFKAGMAPNATLIAVNGKAYDAEILKTAITAAKTGTDPIELLVKVDDNYRTFKVDYHGGLRYPKLERIEGRKPLLDDILAEKK</sequence>
<protein>
    <submittedName>
        <fullName evidence="4">M61 glycyl aminopeptidase family protein</fullName>
    </submittedName>
</protein>
<feature type="chain" id="PRO_5003321095" evidence="1">
    <location>
        <begin position="22"/>
        <end position="639"/>
    </location>
</feature>
<keyword evidence="1" id="KW-0732">Signal</keyword>
<proteinExistence type="predicted"/>
<dbReference type="InterPro" id="IPR024191">
    <property type="entry name" value="Peptidase_M61"/>
</dbReference>
<dbReference type="EMBL" id="GL883080">
    <property type="protein sequence ID" value="EGF89853.1"/>
    <property type="molecule type" value="Genomic_DNA"/>
</dbReference>
<accession>F4QSY3</accession>
<feature type="domain" description="Peptidase M61 N-terminal" evidence="3">
    <location>
        <begin position="45"/>
        <end position="216"/>
    </location>
</feature>
<evidence type="ECO:0000313" key="5">
    <source>
        <dbReference type="Proteomes" id="UP000006512"/>
    </source>
</evidence>
<dbReference type="SUPFAM" id="SSF50156">
    <property type="entry name" value="PDZ domain-like"/>
    <property type="match status" value="1"/>
</dbReference>
<dbReference type="InterPro" id="IPR027268">
    <property type="entry name" value="Peptidase_M4/M1_CTD_sf"/>
</dbReference>
<gene>
    <name evidence="4" type="ORF">ABI_42760</name>
</gene>
<dbReference type="Pfam" id="PF17899">
    <property type="entry name" value="Peptidase_M61_N"/>
    <property type="match status" value="1"/>
</dbReference>
<dbReference type="STRING" id="715226.ABI_42760"/>
<reference evidence="5" key="1">
    <citation type="submission" date="2011-03" db="EMBL/GenBank/DDBJ databases">
        <title>Draft genome sequence of Brevundimonas diminuta.</title>
        <authorList>
            <person name="Brown P.J.B."/>
            <person name="Buechlein A."/>
            <person name="Hemmerich C."/>
            <person name="Brun Y.V."/>
        </authorList>
    </citation>
    <scope>NUCLEOTIDE SEQUENCE [LARGE SCALE GENOMIC DNA]</scope>
    <source>
        <strain evidence="5">C19</strain>
    </source>
</reference>
<dbReference type="InterPro" id="IPR040756">
    <property type="entry name" value="Peptidase_M61_N"/>
</dbReference>
<dbReference type="AlphaFoldDB" id="F4QSY3"/>
<dbReference type="HOGENOM" id="CLU_435415_0_0_5"/>
<feature type="domain" description="Peptidase M61 catalytic" evidence="2">
    <location>
        <begin position="314"/>
        <end position="429"/>
    </location>
</feature>
<organism evidence="4 5">
    <name type="scientific">Asticcacaulis biprosthecium C19</name>
    <dbReference type="NCBI Taxonomy" id="715226"/>
    <lineage>
        <taxon>Bacteria</taxon>
        <taxon>Pseudomonadati</taxon>
        <taxon>Pseudomonadota</taxon>
        <taxon>Alphaproteobacteria</taxon>
        <taxon>Caulobacterales</taxon>
        <taxon>Caulobacteraceae</taxon>
        <taxon>Asticcacaulis</taxon>
    </lineage>
</organism>
<evidence type="ECO:0000313" key="4">
    <source>
        <dbReference type="EMBL" id="EGF89853.1"/>
    </source>
</evidence>
<dbReference type="InterPro" id="IPR007963">
    <property type="entry name" value="Peptidase_M61_catalytic"/>
</dbReference>
<keyword evidence="4" id="KW-0645">Protease</keyword>
<keyword evidence="4" id="KW-0378">Hydrolase</keyword>